<comment type="function">
    <text evidence="9">Component of the transport system for branched-chain amino acids.</text>
</comment>
<dbReference type="Pfam" id="PF05525">
    <property type="entry name" value="Branch_AA_trans"/>
    <property type="match status" value="1"/>
</dbReference>
<evidence type="ECO:0000256" key="6">
    <source>
        <dbReference type="ARBA" id="ARBA00022970"/>
    </source>
</evidence>
<dbReference type="RefSeq" id="WP_342303032.1">
    <property type="nucleotide sequence ID" value="NZ_JBCEWA010000007.1"/>
</dbReference>
<evidence type="ECO:0000256" key="4">
    <source>
        <dbReference type="ARBA" id="ARBA00022475"/>
    </source>
</evidence>
<feature type="transmembrane region" description="Helical" evidence="9">
    <location>
        <begin position="191"/>
        <end position="210"/>
    </location>
</feature>
<keyword evidence="4" id="KW-1003">Cell membrane</keyword>
<gene>
    <name evidence="10" type="primary">brnQ</name>
    <name evidence="10" type="ORF">AAF454_10370</name>
</gene>
<dbReference type="PANTHER" id="PTHR30588">
    <property type="entry name" value="BRANCHED-CHAIN AMINO ACID TRANSPORT SYSTEM 2 CARRIER PROTEIN"/>
    <property type="match status" value="1"/>
</dbReference>
<organism evidence="10 11">
    <name type="scientific">Kurthia gibsonii</name>
    <dbReference type="NCBI Taxonomy" id="33946"/>
    <lineage>
        <taxon>Bacteria</taxon>
        <taxon>Bacillati</taxon>
        <taxon>Bacillota</taxon>
        <taxon>Bacilli</taxon>
        <taxon>Bacillales</taxon>
        <taxon>Caryophanaceae</taxon>
        <taxon>Kurthia</taxon>
    </lineage>
</organism>
<evidence type="ECO:0000256" key="3">
    <source>
        <dbReference type="ARBA" id="ARBA00022448"/>
    </source>
</evidence>
<comment type="similarity">
    <text evidence="2 9">Belongs to the branched chain amino acid transporter family.</text>
</comment>
<keyword evidence="7 9" id="KW-1133">Transmembrane helix</keyword>
<comment type="subcellular location">
    <subcellularLocation>
        <location evidence="1 9">Cell membrane</location>
        <topology evidence="1 9">Multi-pass membrane protein</topology>
    </subcellularLocation>
</comment>
<evidence type="ECO:0000256" key="7">
    <source>
        <dbReference type="ARBA" id="ARBA00022989"/>
    </source>
</evidence>
<feature type="transmembrane region" description="Helical" evidence="9">
    <location>
        <begin position="402"/>
        <end position="420"/>
    </location>
</feature>
<comment type="caution">
    <text evidence="10">The sequence shown here is derived from an EMBL/GenBank/DDBJ whole genome shotgun (WGS) entry which is preliminary data.</text>
</comment>
<reference evidence="10 11" key="1">
    <citation type="submission" date="2024-04" db="EMBL/GenBank/DDBJ databases">
        <authorList>
            <person name="Wu Y.S."/>
            <person name="Zhang L."/>
        </authorList>
    </citation>
    <scope>NUCLEOTIDE SEQUENCE [LARGE SCALE GENOMIC DNA]</scope>
    <source>
        <strain evidence="10 11">KG-01</strain>
    </source>
</reference>
<feature type="transmembrane region" description="Helical" evidence="9">
    <location>
        <begin position="309"/>
        <end position="330"/>
    </location>
</feature>
<keyword evidence="11" id="KW-1185">Reference proteome</keyword>
<keyword evidence="6 9" id="KW-0029">Amino-acid transport</keyword>
<evidence type="ECO:0000256" key="2">
    <source>
        <dbReference type="ARBA" id="ARBA00008540"/>
    </source>
</evidence>
<dbReference type="EMBL" id="JBCEWA010000007">
    <property type="protein sequence ID" value="MEL5988802.1"/>
    <property type="molecule type" value="Genomic_DNA"/>
</dbReference>
<feature type="transmembrane region" description="Helical" evidence="9">
    <location>
        <begin position="222"/>
        <end position="242"/>
    </location>
</feature>
<name>A0ABU9LLX5_9BACL</name>
<dbReference type="Proteomes" id="UP001398420">
    <property type="component" value="Unassembled WGS sequence"/>
</dbReference>
<evidence type="ECO:0000313" key="10">
    <source>
        <dbReference type="EMBL" id="MEL5988802.1"/>
    </source>
</evidence>
<evidence type="ECO:0000256" key="9">
    <source>
        <dbReference type="RuleBase" id="RU362122"/>
    </source>
</evidence>
<feature type="transmembrane region" description="Helical" evidence="9">
    <location>
        <begin position="336"/>
        <end position="354"/>
    </location>
</feature>
<evidence type="ECO:0000256" key="5">
    <source>
        <dbReference type="ARBA" id="ARBA00022692"/>
    </source>
</evidence>
<accession>A0ABU9LLX5</accession>
<feature type="transmembrane region" description="Helical" evidence="9">
    <location>
        <begin position="7"/>
        <end position="26"/>
    </location>
</feature>
<feature type="transmembrane region" description="Helical" evidence="9">
    <location>
        <begin position="145"/>
        <end position="163"/>
    </location>
</feature>
<evidence type="ECO:0000256" key="1">
    <source>
        <dbReference type="ARBA" id="ARBA00004651"/>
    </source>
</evidence>
<proteinExistence type="inferred from homology"/>
<keyword evidence="8 9" id="KW-0472">Membrane</keyword>
<evidence type="ECO:0000313" key="11">
    <source>
        <dbReference type="Proteomes" id="UP001398420"/>
    </source>
</evidence>
<dbReference type="NCBIfam" id="TIGR00796">
    <property type="entry name" value="livcs"/>
    <property type="match status" value="1"/>
</dbReference>
<evidence type="ECO:0000256" key="8">
    <source>
        <dbReference type="ARBA" id="ARBA00023136"/>
    </source>
</evidence>
<keyword evidence="3 9" id="KW-0813">Transport</keyword>
<protein>
    <recommendedName>
        <fullName evidence="9">Branched-chain amino acid transport system carrier protein</fullName>
    </recommendedName>
</protein>
<feature type="transmembrane region" description="Helical" evidence="9">
    <location>
        <begin position="366"/>
        <end position="390"/>
    </location>
</feature>
<dbReference type="PANTHER" id="PTHR30588:SF0">
    <property type="entry name" value="BRANCHED-CHAIN AMINO ACID PERMEASE BRNQ"/>
    <property type="match status" value="1"/>
</dbReference>
<keyword evidence="5 9" id="KW-0812">Transmembrane</keyword>
<feature type="transmembrane region" description="Helical" evidence="9">
    <location>
        <begin position="111"/>
        <end position="133"/>
    </location>
</feature>
<dbReference type="InterPro" id="IPR004685">
    <property type="entry name" value="Brnchd-chn_aa_trnsp_Livcs"/>
</dbReference>
<feature type="transmembrane region" description="Helical" evidence="9">
    <location>
        <begin position="38"/>
        <end position="61"/>
    </location>
</feature>
<sequence>MKTIQHTVVVGLALFAIYFGAGNLIFPPTIGNLSGDNWILGLTGFTITGIVLPLLAVVAILNVGGRFEDLTAPISPWFHKLFNLLLMVGIGMLVTIPRMSATTHELGVSKLIPGTPAIVTIIIFFAVSYFFAMDQSNVIDKLGKYLTPVLVIVLLFIVIKGLITPVGNPIAARIDGIFSNAFLSAYQTGDVVTGIFCAPIFLAAITAYGYKGRAAKKVAFSGVAIAGIGLFVIYGGLLYLGASGSGSFAQDIGDTALVSELIERILGNAGSALLAVAIALACLTSAIGVIVVIAQFLTDLTHNKIGYKVWAAVVCIVGILIGSLGVTSIVTYAMPIFTALYPVAIVLVLLGTFAKWIPNGGSYRGAILFTAVVSVFETIGNLGLKVPFLFDGIQQLPLAADGFSWVIPAIVGFIVGTFLFKSKTSKATSDKTIQI</sequence>
<feature type="transmembrane region" description="Helical" evidence="9">
    <location>
        <begin position="272"/>
        <end position="297"/>
    </location>
</feature>
<feature type="transmembrane region" description="Helical" evidence="9">
    <location>
        <begin position="81"/>
        <end position="99"/>
    </location>
</feature>